<keyword evidence="6 8" id="KW-1133">Transmembrane helix</keyword>
<dbReference type="PANTHER" id="PTHR47019:SF1">
    <property type="entry name" value="LIPID II FLIPPASE MURJ"/>
    <property type="match status" value="1"/>
</dbReference>
<comment type="pathway">
    <text evidence="8">Cell wall biogenesis; peptidoglycan biosynthesis.</text>
</comment>
<dbReference type="HAMAP" id="MF_02078">
    <property type="entry name" value="MurJ_MviN"/>
    <property type="match status" value="1"/>
</dbReference>
<evidence type="ECO:0000256" key="7">
    <source>
        <dbReference type="ARBA" id="ARBA00023136"/>
    </source>
</evidence>
<dbReference type="InterPro" id="IPR004268">
    <property type="entry name" value="MurJ"/>
</dbReference>
<name>A0A6I0FKA7_9FIRM</name>
<proteinExistence type="inferred from homology"/>
<dbReference type="RefSeq" id="WP_151859646.1">
    <property type="nucleotide sequence ID" value="NZ_WBZC01000002.1"/>
</dbReference>
<dbReference type="Pfam" id="PF03023">
    <property type="entry name" value="MurJ"/>
    <property type="match status" value="1"/>
</dbReference>
<dbReference type="PIRSF" id="PIRSF002869">
    <property type="entry name" value="MviN"/>
    <property type="match status" value="1"/>
</dbReference>
<dbReference type="GO" id="GO:0005886">
    <property type="term" value="C:plasma membrane"/>
    <property type="evidence" value="ECO:0007669"/>
    <property type="project" value="UniProtKB-SubCell"/>
</dbReference>
<dbReference type="NCBIfam" id="TIGR01695">
    <property type="entry name" value="murJ_mviN"/>
    <property type="match status" value="1"/>
</dbReference>
<dbReference type="Proteomes" id="UP000432715">
    <property type="component" value="Unassembled WGS sequence"/>
</dbReference>
<dbReference type="CDD" id="cd13123">
    <property type="entry name" value="MATE_MurJ_like"/>
    <property type="match status" value="1"/>
</dbReference>
<gene>
    <name evidence="8 10" type="primary">murJ</name>
    <name evidence="10" type="ORF">F8154_00605</name>
</gene>
<dbReference type="UniPathway" id="UPA00219"/>
<keyword evidence="8 9" id="KW-0961">Cell wall biogenesis/degradation</keyword>
<feature type="transmembrane region" description="Helical" evidence="8">
    <location>
        <begin position="477"/>
        <end position="498"/>
    </location>
</feature>
<keyword evidence="3 8" id="KW-0812">Transmembrane</keyword>
<dbReference type="GO" id="GO:0015648">
    <property type="term" value="F:lipid-linked peptidoglycan transporter activity"/>
    <property type="evidence" value="ECO:0007669"/>
    <property type="project" value="UniProtKB-UniRule"/>
</dbReference>
<sequence length="519" mass="57264">MARAGKVAKSTIIIMVFTLISKFLGFFRDIQIASKFGAGEIADTFLIVFKASSIAIVIINSVIHTTLLPVLTEVSSKKGKAKEISFVNDFLNGALIITSLVAILGWIFSPLIIKVLAPAFEGEQYRLAIELNRIGFPMIISVAATSVITIFLQKNNQFTVPAATGLPLNLTYIVFLVFLSHRFGIRGLMYTVVIAHVAQLVFQLPKAYEMGYRYRFSIPSNNPYLKKTLLLSAPIILGAAVQQINTIIDRNLASRLEVGSISALSYAFRLEEFIVGVFIVAVSTVFFPMLTGEYEKEDYGEMKNIMGYGINFALMITVPATIGLMLLSFPIVKLLFQRNAFDHQATIMTSNALIFYSIGLPGIGARDMLLKMFYSLKDTKTPMLNGIIAVIINITLSLLLIGQMQYKGLALATAISALISALLLTISLKKKMGTIGGRNIFSSLIKITVASFLMGLIVYLLKPIIIGDLIGTPMMNILRLGLIILIGIVSYFSLCYILKVRELKFLLDIFKGRVKRILY</sequence>
<dbReference type="GO" id="GO:0034204">
    <property type="term" value="P:lipid translocation"/>
    <property type="evidence" value="ECO:0007669"/>
    <property type="project" value="TreeGrafter"/>
</dbReference>
<reference evidence="10 11" key="1">
    <citation type="submission" date="2019-10" db="EMBL/GenBank/DDBJ databases">
        <title>Alkaliphilus serpentinus sp. nov. and Alkaliphilus pronyensis sp. nov., two novel anaerobic alkaliphilic species isolated from the serpentinized-hosted hydrothermal field of the Prony Bay (New Caledonia).</title>
        <authorList>
            <person name="Postec A."/>
        </authorList>
    </citation>
    <scope>NUCLEOTIDE SEQUENCE [LARGE SCALE GENOMIC DNA]</scope>
    <source>
        <strain evidence="10 11">LacV</strain>
    </source>
</reference>
<feature type="transmembrane region" description="Helical" evidence="8">
    <location>
        <begin position="133"/>
        <end position="152"/>
    </location>
</feature>
<evidence type="ECO:0000256" key="8">
    <source>
        <dbReference type="HAMAP-Rule" id="MF_02078"/>
    </source>
</evidence>
<feature type="transmembrane region" description="Helical" evidence="8">
    <location>
        <begin position="90"/>
        <end position="113"/>
    </location>
</feature>
<protein>
    <recommendedName>
        <fullName evidence="8">Probable lipid II flippase MurJ</fullName>
    </recommendedName>
</protein>
<keyword evidence="7 8" id="KW-0472">Membrane</keyword>
<keyword evidence="5 8" id="KW-0573">Peptidoglycan synthesis</keyword>
<dbReference type="EMBL" id="WBZC01000002">
    <property type="protein sequence ID" value="KAB3539686.1"/>
    <property type="molecule type" value="Genomic_DNA"/>
</dbReference>
<dbReference type="InterPro" id="IPR051050">
    <property type="entry name" value="Lipid_II_flippase_MurJ/MviN"/>
</dbReference>
<feature type="transmembrane region" description="Helical" evidence="8">
    <location>
        <begin position="273"/>
        <end position="291"/>
    </location>
</feature>
<keyword evidence="4 8" id="KW-0133">Cell shape</keyword>
<evidence type="ECO:0000256" key="2">
    <source>
        <dbReference type="ARBA" id="ARBA00022475"/>
    </source>
</evidence>
<comment type="subcellular location">
    <subcellularLocation>
        <location evidence="1 8">Cell membrane</location>
        <topology evidence="1 8">Multi-pass membrane protein</topology>
    </subcellularLocation>
</comment>
<dbReference type="GO" id="GO:0008360">
    <property type="term" value="P:regulation of cell shape"/>
    <property type="evidence" value="ECO:0007669"/>
    <property type="project" value="UniProtKB-UniRule"/>
</dbReference>
<dbReference type="OrthoDB" id="9804143at2"/>
<evidence type="ECO:0000256" key="3">
    <source>
        <dbReference type="ARBA" id="ARBA00022692"/>
    </source>
</evidence>
<keyword evidence="8 9" id="KW-0813">Transport</keyword>
<feature type="transmembrane region" description="Helical" evidence="8">
    <location>
        <begin position="383"/>
        <end position="402"/>
    </location>
</feature>
<feature type="transmembrane region" description="Helical" evidence="8">
    <location>
        <begin position="7"/>
        <end position="27"/>
    </location>
</feature>
<feature type="transmembrane region" description="Helical" evidence="8">
    <location>
        <begin position="159"/>
        <end position="181"/>
    </location>
</feature>
<feature type="transmembrane region" description="Helical" evidence="8">
    <location>
        <begin position="408"/>
        <end position="428"/>
    </location>
</feature>
<evidence type="ECO:0000256" key="1">
    <source>
        <dbReference type="ARBA" id="ARBA00004651"/>
    </source>
</evidence>
<evidence type="ECO:0000256" key="6">
    <source>
        <dbReference type="ARBA" id="ARBA00022989"/>
    </source>
</evidence>
<comment type="function">
    <text evidence="8 9">Involved in peptidoglycan biosynthesis. Transports lipid-linked peptidoglycan precursors from the inner to the outer leaflet of the cytoplasmic membrane.</text>
</comment>
<organism evidence="10 11">
    <name type="scientific">Alkaliphilus pronyensis</name>
    <dbReference type="NCBI Taxonomy" id="1482732"/>
    <lineage>
        <taxon>Bacteria</taxon>
        <taxon>Bacillati</taxon>
        <taxon>Bacillota</taxon>
        <taxon>Clostridia</taxon>
        <taxon>Peptostreptococcales</taxon>
        <taxon>Natronincolaceae</taxon>
        <taxon>Alkaliphilus</taxon>
    </lineage>
</organism>
<keyword evidence="11" id="KW-1185">Reference proteome</keyword>
<dbReference type="PANTHER" id="PTHR47019">
    <property type="entry name" value="LIPID II FLIPPASE MURJ"/>
    <property type="match status" value="1"/>
</dbReference>
<keyword evidence="2 8" id="KW-1003">Cell membrane</keyword>
<dbReference type="GO" id="GO:0071555">
    <property type="term" value="P:cell wall organization"/>
    <property type="evidence" value="ECO:0007669"/>
    <property type="project" value="UniProtKB-UniRule"/>
</dbReference>
<dbReference type="AlphaFoldDB" id="A0A6I0FKA7"/>
<evidence type="ECO:0000313" key="10">
    <source>
        <dbReference type="EMBL" id="KAB3539686.1"/>
    </source>
</evidence>
<comment type="similarity">
    <text evidence="8 9">Belongs to the MurJ/MviN family.</text>
</comment>
<feature type="transmembrane region" description="Helical" evidence="8">
    <location>
        <begin position="344"/>
        <end position="363"/>
    </location>
</feature>
<evidence type="ECO:0000256" key="4">
    <source>
        <dbReference type="ARBA" id="ARBA00022960"/>
    </source>
</evidence>
<evidence type="ECO:0000256" key="5">
    <source>
        <dbReference type="ARBA" id="ARBA00022984"/>
    </source>
</evidence>
<dbReference type="GO" id="GO:0009252">
    <property type="term" value="P:peptidoglycan biosynthetic process"/>
    <property type="evidence" value="ECO:0007669"/>
    <property type="project" value="UniProtKB-UniRule"/>
</dbReference>
<feature type="transmembrane region" description="Helical" evidence="8">
    <location>
        <begin position="187"/>
        <end position="208"/>
    </location>
</feature>
<comment type="caution">
    <text evidence="10">The sequence shown here is derived from an EMBL/GenBank/DDBJ whole genome shotgun (WGS) entry which is preliminary data.</text>
</comment>
<evidence type="ECO:0000256" key="9">
    <source>
        <dbReference type="PIRNR" id="PIRNR002869"/>
    </source>
</evidence>
<accession>A0A6I0FKA7</accession>
<feature type="transmembrane region" description="Helical" evidence="8">
    <location>
        <begin position="440"/>
        <end position="465"/>
    </location>
</feature>
<dbReference type="PRINTS" id="PR01806">
    <property type="entry name" value="VIRFACTRMVIN"/>
</dbReference>
<feature type="transmembrane region" description="Helical" evidence="8">
    <location>
        <begin position="47"/>
        <end position="70"/>
    </location>
</feature>
<evidence type="ECO:0000313" key="11">
    <source>
        <dbReference type="Proteomes" id="UP000432715"/>
    </source>
</evidence>
<feature type="transmembrane region" description="Helical" evidence="8">
    <location>
        <begin position="312"/>
        <end position="332"/>
    </location>
</feature>